<gene>
    <name evidence="2" type="ORF">FHS13_003601</name>
</gene>
<feature type="region of interest" description="Disordered" evidence="1">
    <location>
        <begin position="114"/>
        <end position="272"/>
    </location>
</feature>
<feature type="region of interest" description="Disordered" evidence="1">
    <location>
        <begin position="53"/>
        <end position="101"/>
    </location>
</feature>
<organism evidence="2 3">
    <name type="scientific">Nocardiopsis algeriensis</name>
    <dbReference type="NCBI Taxonomy" id="1478215"/>
    <lineage>
        <taxon>Bacteria</taxon>
        <taxon>Bacillati</taxon>
        <taxon>Actinomycetota</taxon>
        <taxon>Actinomycetes</taxon>
        <taxon>Streptosporangiales</taxon>
        <taxon>Nocardiopsidaceae</taxon>
        <taxon>Nocardiopsis</taxon>
    </lineage>
</organism>
<name>A0A841ISH3_9ACTN</name>
<dbReference type="EMBL" id="JACHJO010000011">
    <property type="protein sequence ID" value="MBB6121627.1"/>
    <property type="molecule type" value="Genomic_DNA"/>
</dbReference>
<feature type="compositionally biased region" description="Low complexity" evidence="1">
    <location>
        <begin position="163"/>
        <end position="174"/>
    </location>
</feature>
<evidence type="ECO:0000313" key="2">
    <source>
        <dbReference type="EMBL" id="MBB6121627.1"/>
    </source>
</evidence>
<sequence length="272" mass="26385">MHTATRIPARILLLSVGAAGFVALGSGIAGAETLDGTDGLPLDDLGIQVSDTLLDGSSTPSGELVRVEPKQSGDDVQHQSSPAPGQEGGSDQGSGSTDLVDGLPLVENLVGGTSTIPMSAASGDPSLEEAGGRLGEQAGASGHGSHEVRPDLYGLDAGGSSSGGATVSQSATASDGTASEGAPSSGGTTTERLQETAGELDGAVPFSDLLGDSVEVLPMAASSEPSSTLPASEEESSSEVLPSAGSSEDSSLGGLPDTSAALSEITGTLGLA</sequence>
<dbReference type="RefSeq" id="WP_184293074.1">
    <property type="nucleotide sequence ID" value="NZ_JACHJO010000011.1"/>
</dbReference>
<dbReference type="Proteomes" id="UP000536604">
    <property type="component" value="Unassembled WGS sequence"/>
</dbReference>
<proteinExistence type="predicted"/>
<reference evidence="2 3" key="1">
    <citation type="submission" date="2020-08" db="EMBL/GenBank/DDBJ databases">
        <title>Genomic Encyclopedia of Type Strains, Phase III (KMG-III): the genomes of soil and plant-associated and newly described type strains.</title>
        <authorList>
            <person name="Whitman W."/>
        </authorList>
    </citation>
    <scope>NUCLEOTIDE SEQUENCE [LARGE SCALE GENOMIC DNA]</scope>
    <source>
        <strain evidence="2 3">CECT 8712</strain>
    </source>
</reference>
<protein>
    <submittedName>
        <fullName evidence="2">Uncharacterized protein</fullName>
    </submittedName>
</protein>
<comment type="caution">
    <text evidence="2">The sequence shown here is derived from an EMBL/GenBank/DDBJ whole genome shotgun (WGS) entry which is preliminary data.</text>
</comment>
<dbReference type="AlphaFoldDB" id="A0A841ISH3"/>
<feature type="compositionally biased region" description="Low complexity" evidence="1">
    <location>
        <begin position="220"/>
        <end position="231"/>
    </location>
</feature>
<keyword evidence="3" id="KW-1185">Reference proteome</keyword>
<evidence type="ECO:0000256" key="1">
    <source>
        <dbReference type="SAM" id="MobiDB-lite"/>
    </source>
</evidence>
<feature type="compositionally biased region" description="Basic and acidic residues" evidence="1">
    <location>
        <begin position="65"/>
        <end position="77"/>
    </location>
</feature>
<evidence type="ECO:0000313" key="3">
    <source>
        <dbReference type="Proteomes" id="UP000536604"/>
    </source>
</evidence>
<accession>A0A841ISH3</accession>